<sequence>MSVFDNPDPFGGSRDSQAHQHDISNVIPTEHSRPTPASEDRMSSRTSNDSRFLMARTTSDREYQDDVEHNSSNVMDKLKTAAGDFQAGVVDTVRSARHRFHLDGVHATGVSRFLNPTNVRMRVRFHDSQHGSREEELMWRARDNRKGRNSIAVPRLSTDHSTDASFIPMQYTPRMTQNIRGIGKIFYKMFFTFPYWDMAYWSGMTYSIGSALFVVDGVLAWGAVAYGEEFVSRSAETYGGPLSFFIGALFYQVGAVAAYLEAVNDGSFHGAAMRRLLEGHEDDDKKMFDEKVRHFFSHLNPAHRHSEEKYTYQLDPEAGWRAKEAPRQLRPAPNYPPGKEPAHRRGGVDHGGEQGQESIYMSWRWWPTWRAVRTHHIYSIGWLATTIQLFGVTMYGVTAIVILPGILDSLAWWQTLGAFWVPQLIAASCFLIASLMFMLETQTAWWRPEPKVLGWWVGFWATVGSVGFELIAVFGIVGHKQSWGKYQSDLATIWGSAAYFICSFLQWYEAMDKNPIEELFNDPGEIESSQIFI</sequence>
<name>A0A6A6WKZ5_9PEZI</name>
<dbReference type="Proteomes" id="UP000799437">
    <property type="component" value="Unassembled WGS sequence"/>
</dbReference>
<evidence type="ECO:0000313" key="3">
    <source>
        <dbReference type="EMBL" id="KAF2762874.1"/>
    </source>
</evidence>
<keyword evidence="4" id="KW-1185">Reference proteome</keyword>
<reference evidence="3" key="1">
    <citation type="journal article" date="2020" name="Stud. Mycol.">
        <title>101 Dothideomycetes genomes: a test case for predicting lifestyles and emergence of pathogens.</title>
        <authorList>
            <person name="Haridas S."/>
            <person name="Albert R."/>
            <person name="Binder M."/>
            <person name="Bloem J."/>
            <person name="Labutti K."/>
            <person name="Salamov A."/>
            <person name="Andreopoulos B."/>
            <person name="Baker S."/>
            <person name="Barry K."/>
            <person name="Bills G."/>
            <person name="Bluhm B."/>
            <person name="Cannon C."/>
            <person name="Castanera R."/>
            <person name="Culley D."/>
            <person name="Daum C."/>
            <person name="Ezra D."/>
            <person name="Gonzalez J."/>
            <person name="Henrissat B."/>
            <person name="Kuo A."/>
            <person name="Liang C."/>
            <person name="Lipzen A."/>
            <person name="Lutzoni F."/>
            <person name="Magnuson J."/>
            <person name="Mondo S."/>
            <person name="Nolan M."/>
            <person name="Ohm R."/>
            <person name="Pangilinan J."/>
            <person name="Park H.-J."/>
            <person name="Ramirez L."/>
            <person name="Alfaro M."/>
            <person name="Sun H."/>
            <person name="Tritt A."/>
            <person name="Yoshinaga Y."/>
            <person name="Zwiers L.-H."/>
            <person name="Turgeon B."/>
            <person name="Goodwin S."/>
            <person name="Spatafora J."/>
            <person name="Crous P."/>
            <person name="Grigoriev I."/>
        </authorList>
    </citation>
    <scope>NUCLEOTIDE SEQUENCE</scope>
    <source>
        <strain evidence="3">CBS 121739</strain>
    </source>
</reference>
<feature type="compositionally biased region" description="Basic and acidic residues" evidence="1">
    <location>
        <begin position="30"/>
        <end position="43"/>
    </location>
</feature>
<proteinExistence type="predicted"/>
<feature type="transmembrane region" description="Helical" evidence="2">
    <location>
        <begin position="419"/>
        <end position="440"/>
    </location>
</feature>
<feature type="transmembrane region" description="Helical" evidence="2">
    <location>
        <begin position="380"/>
        <end position="407"/>
    </location>
</feature>
<evidence type="ECO:0000313" key="4">
    <source>
        <dbReference type="Proteomes" id="UP000799437"/>
    </source>
</evidence>
<feature type="transmembrane region" description="Helical" evidence="2">
    <location>
        <begin position="242"/>
        <end position="260"/>
    </location>
</feature>
<feature type="region of interest" description="Disordered" evidence="1">
    <location>
        <begin position="1"/>
        <end position="51"/>
    </location>
</feature>
<keyword evidence="2" id="KW-1133">Transmembrane helix</keyword>
<dbReference type="RefSeq" id="XP_033605325.1">
    <property type="nucleotide sequence ID" value="XM_033739585.1"/>
</dbReference>
<keyword evidence="2" id="KW-0812">Transmembrane</keyword>
<dbReference type="GeneID" id="54480639"/>
<feature type="transmembrane region" description="Helical" evidence="2">
    <location>
        <begin position="452"/>
        <end position="478"/>
    </location>
</feature>
<feature type="transmembrane region" description="Helical" evidence="2">
    <location>
        <begin position="198"/>
        <end position="222"/>
    </location>
</feature>
<evidence type="ECO:0000256" key="1">
    <source>
        <dbReference type="SAM" id="MobiDB-lite"/>
    </source>
</evidence>
<organism evidence="3 4">
    <name type="scientific">Pseudovirgaria hyperparasitica</name>
    <dbReference type="NCBI Taxonomy" id="470096"/>
    <lineage>
        <taxon>Eukaryota</taxon>
        <taxon>Fungi</taxon>
        <taxon>Dikarya</taxon>
        <taxon>Ascomycota</taxon>
        <taxon>Pezizomycotina</taxon>
        <taxon>Dothideomycetes</taxon>
        <taxon>Dothideomycetes incertae sedis</taxon>
        <taxon>Acrospermales</taxon>
        <taxon>Acrospermaceae</taxon>
        <taxon>Pseudovirgaria</taxon>
    </lineage>
</organism>
<feature type="transmembrane region" description="Helical" evidence="2">
    <location>
        <begin position="490"/>
        <end position="508"/>
    </location>
</feature>
<evidence type="ECO:0008006" key="5">
    <source>
        <dbReference type="Google" id="ProtNLM"/>
    </source>
</evidence>
<dbReference type="OrthoDB" id="2603at2759"/>
<feature type="region of interest" description="Disordered" evidence="1">
    <location>
        <begin position="325"/>
        <end position="353"/>
    </location>
</feature>
<keyword evidence="2" id="KW-0472">Membrane</keyword>
<gene>
    <name evidence="3" type="ORF">EJ05DRAFT_18111</name>
</gene>
<accession>A0A6A6WKZ5</accession>
<feature type="compositionally biased region" description="Basic and acidic residues" evidence="1">
    <location>
        <begin position="340"/>
        <end position="352"/>
    </location>
</feature>
<dbReference type="EMBL" id="ML996565">
    <property type="protein sequence ID" value="KAF2762874.1"/>
    <property type="molecule type" value="Genomic_DNA"/>
</dbReference>
<evidence type="ECO:0000256" key="2">
    <source>
        <dbReference type="SAM" id="Phobius"/>
    </source>
</evidence>
<protein>
    <recommendedName>
        <fullName evidence="5">Integral membrane protein</fullName>
    </recommendedName>
</protein>
<dbReference type="AlphaFoldDB" id="A0A6A6WKZ5"/>